<dbReference type="KEGG" id="yag:AABB28_03215"/>
<gene>
    <name evidence="3" type="ORF">AABB28_03215</name>
</gene>
<keyword evidence="4" id="KW-1185">Reference proteome</keyword>
<feature type="region of interest" description="Disordered" evidence="1">
    <location>
        <begin position="56"/>
        <end position="86"/>
    </location>
</feature>
<reference evidence="3 4" key="1">
    <citation type="submission" date="2024-04" db="EMBL/GenBank/DDBJ databases">
        <title>Phylogenomic analyses of a clade within the roseobacter group suggest taxonomic reassignments of species of the genera Aestuariivita, Citreicella, Loktanella, Nautella, Pelagibaca, Ruegeria, Thalassobius, Thiobacimonas and Tropicibacter, and the proposal o.</title>
        <authorList>
            <person name="Jeon C.O."/>
        </authorList>
    </citation>
    <scope>NUCLEOTIDE SEQUENCE [LARGE SCALE GENOMIC DNA]</scope>
    <source>
        <strain evidence="3 4">G8-12</strain>
    </source>
</reference>
<evidence type="ECO:0000256" key="1">
    <source>
        <dbReference type="SAM" id="MobiDB-lite"/>
    </source>
</evidence>
<evidence type="ECO:0000256" key="2">
    <source>
        <dbReference type="SAM" id="Phobius"/>
    </source>
</evidence>
<organism evidence="3 4">
    <name type="scientific">Yoonia algicola</name>
    <dbReference type="NCBI Taxonomy" id="3137368"/>
    <lineage>
        <taxon>Bacteria</taxon>
        <taxon>Pseudomonadati</taxon>
        <taxon>Pseudomonadota</taxon>
        <taxon>Alphaproteobacteria</taxon>
        <taxon>Rhodobacterales</taxon>
        <taxon>Paracoccaceae</taxon>
        <taxon>Yoonia</taxon>
    </lineage>
</organism>
<proteinExistence type="predicted"/>
<accession>A0AAN0M384</accession>
<evidence type="ECO:0000313" key="3">
    <source>
        <dbReference type="EMBL" id="WZU64324.1"/>
    </source>
</evidence>
<dbReference type="RefSeq" id="WP_342070689.1">
    <property type="nucleotide sequence ID" value="NZ_CP151762.1"/>
</dbReference>
<dbReference type="EMBL" id="CP151762">
    <property type="protein sequence ID" value="WZU64324.1"/>
    <property type="molecule type" value="Genomic_DNA"/>
</dbReference>
<evidence type="ECO:0000313" key="4">
    <source>
        <dbReference type="Proteomes" id="UP001451782"/>
    </source>
</evidence>
<keyword evidence="2" id="KW-1133">Transmembrane helix</keyword>
<keyword evidence="2" id="KW-0812">Transmembrane</keyword>
<feature type="compositionally biased region" description="Polar residues" evidence="1">
    <location>
        <begin position="68"/>
        <end position="86"/>
    </location>
</feature>
<name>A0AAN0M384_9RHOB</name>
<keyword evidence="2" id="KW-0472">Membrane</keyword>
<dbReference type="AlphaFoldDB" id="A0AAN0M384"/>
<feature type="transmembrane region" description="Helical" evidence="2">
    <location>
        <begin position="6"/>
        <end position="26"/>
    </location>
</feature>
<protein>
    <submittedName>
        <fullName evidence="3">Uncharacterized protein</fullName>
    </submittedName>
</protein>
<dbReference type="Proteomes" id="UP001451782">
    <property type="component" value="Chromosome"/>
</dbReference>
<sequence length="86" mass="9182">MTELGEASLFMVTATAHIILILFALLRLKTAPAVAPDEKVSFQSIPLARVSTPETAALSADQDELTADRSQAANPIDNKQMNQGTD</sequence>